<evidence type="ECO:0000256" key="2">
    <source>
        <dbReference type="SAM" id="SignalP"/>
    </source>
</evidence>
<dbReference type="EMBL" id="CP034207">
    <property type="protein sequence ID" value="QBZ60251.1"/>
    <property type="molecule type" value="Genomic_DNA"/>
</dbReference>
<keyword evidence="2" id="KW-0732">Signal</keyword>
<accession>A0A4P7NEI6</accession>
<dbReference type="InterPro" id="IPR054293">
    <property type="entry name" value="DUF7029"/>
</dbReference>
<evidence type="ECO:0000313" key="4">
    <source>
        <dbReference type="EMBL" id="QBZ60251.1"/>
    </source>
</evidence>
<protein>
    <recommendedName>
        <fullName evidence="3">DUF7029 domain-containing protein</fullName>
    </recommendedName>
</protein>
<reference evidence="4 5" key="1">
    <citation type="journal article" date="2019" name="Mol. Biol. Evol.">
        <title>Blast fungal genomes show frequent chromosomal changes, gene gains and losses, and effector gene turnover.</title>
        <authorList>
            <person name="Gomez Luciano L.B."/>
            <person name="Jason Tsai I."/>
            <person name="Chuma I."/>
            <person name="Tosa Y."/>
            <person name="Chen Y.H."/>
            <person name="Li J.Y."/>
            <person name="Li M.Y."/>
            <person name="Jade Lu M.Y."/>
            <person name="Nakayashiki H."/>
            <person name="Li W.H."/>
        </authorList>
    </citation>
    <scope>NUCLEOTIDE SEQUENCE [LARGE SCALE GENOMIC DNA]</scope>
    <source>
        <strain evidence="4">MZ5-1-6</strain>
    </source>
</reference>
<feature type="region of interest" description="Disordered" evidence="1">
    <location>
        <begin position="463"/>
        <end position="484"/>
    </location>
</feature>
<feature type="chain" id="PRO_5020576339" description="DUF7029 domain-containing protein" evidence="2">
    <location>
        <begin position="20"/>
        <end position="484"/>
    </location>
</feature>
<dbReference type="Proteomes" id="UP000294847">
    <property type="component" value="Chromosome 4"/>
</dbReference>
<sequence>MGLLKSLTLAQSLIGSSLAAMVPRASDAKAFAPSTNLKLPYSLDDAASAVVSIATKKPFVVLEDVPSLRNVKCADGNVVMAFDSADAIQAVRAVWPSSGEFIVVMSESAGTCSGDRERGLFLLGELTHDEEKLTITAAAEKRRPRDEIEDAVIDFSRKKKVGAGRSSALVAKNARSAAGENKSDPLPIASETFEVDLSDTTLADTEGLYLRADRASFTSTVELEGHVHYNMGAMELEEFKIQLHVEYDLDLNVTANIDSRLGLDVISWSPLSASISAISIPGIIDIGPRATFSIGVELAAEGPVNVTTGYHSTLEGATAILDLLDENGTKAEGWEPETSGSAEVSTQVALQINPYADLSVAFGINVFEGALDLSAGIAARPTLVNAFVIGSDFEFDSETGLELSGPECPGAEEAGGCCSNGAWYESRFWFEVRAYVTQFYRVPLYTVDLPIYEGQCWAFGEEAGNSTEPVPEPPKCRKKRASVA</sequence>
<evidence type="ECO:0000313" key="5">
    <source>
        <dbReference type="Proteomes" id="UP000294847"/>
    </source>
</evidence>
<evidence type="ECO:0000259" key="3">
    <source>
        <dbReference type="Pfam" id="PF22974"/>
    </source>
</evidence>
<feature type="domain" description="DUF7029" evidence="3">
    <location>
        <begin position="54"/>
        <end position="148"/>
    </location>
</feature>
<dbReference type="AlphaFoldDB" id="A0A4P7NEI6"/>
<proteinExistence type="predicted"/>
<name>A0A4P7NEI6_PYROR</name>
<dbReference type="Pfam" id="PF22974">
    <property type="entry name" value="DUF7029"/>
    <property type="match status" value="1"/>
</dbReference>
<gene>
    <name evidence="4" type="ORF">PoMZ_07190</name>
</gene>
<evidence type="ECO:0000256" key="1">
    <source>
        <dbReference type="SAM" id="MobiDB-lite"/>
    </source>
</evidence>
<feature type="signal peptide" evidence="2">
    <location>
        <begin position="1"/>
        <end position="19"/>
    </location>
</feature>
<organism evidence="4 5">
    <name type="scientific">Pyricularia oryzae</name>
    <name type="common">Rice blast fungus</name>
    <name type="synonym">Magnaporthe oryzae</name>
    <dbReference type="NCBI Taxonomy" id="318829"/>
    <lineage>
        <taxon>Eukaryota</taxon>
        <taxon>Fungi</taxon>
        <taxon>Dikarya</taxon>
        <taxon>Ascomycota</taxon>
        <taxon>Pezizomycotina</taxon>
        <taxon>Sordariomycetes</taxon>
        <taxon>Sordariomycetidae</taxon>
        <taxon>Magnaporthales</taxon>
        <taxon>Pyriculariaceae</taxon>
        <taxon>Pyricularia</taxon>
    </lineage>
</organism>